<name>A0A1B0AD00_GLOPL</name>
<organism evidence="1 2">
    <name type="scientific">Glossina pallidipes</name>
    <name type="common">Tsetse fly</name>
    <dbReference type="NCBI Taxonomy" id="7398"/>
    <lineage>
        <taxon>Eukaryota</taxon>
        <taxon>Metazoa</taxon>
        <taxon>Ecdysozoa</taxon>
        <taxon>Arthropoda</taxon>
        <taxon>Hexapoda</taxon>
        <taxon>Insecta</taxon>
        <taxon>Pterygota</taxon>
        <taxon>Neoptera</taxon>
        <taxon>Endopterygota</taxon>
        <taxon>Diptera</taxon>
        <taxon>Brachycera</taxon>
        <taxon>Muscomorpha</taxon>
        <taxon>Hippoboscoidea</taxon>
        <taxon>Glossinidae</taxon>
        <taxon>Glossina</taxon>
    </lineage>
</organism>
<evidence type="ECO:0000313" key="2">
    <source>
        <dbReference type="Proteomes" id="UP000092445"/>
    </source>
</evidence>
<evidence type="ECO:0000313" key="1">
    <source>
        <dbReference type="EnsemblMetazoa" id="GPAI041657-PA"/>
    </source>
</evidence>
<reference evidence="1" key="2">
    <citation type="submission" date="2020-05" db="UniProtKB">
        <authorList>
            <consortium name="EnsemblMetazoa"/>
        </authorList>
    </citation>
    <scope>IDENTIFICATION</scope>
    <source>
        <strain evidence="1">IAEA</strain>
    </source>
</reference>
<reference evidence="2" key="1">
    <citation type="submission" date="2014-03" db="EMBL/GenBank/DDBJ databases">
        <authorList>
            <person name="Aksoy S."/>
            <person name="Warren W."/>
            <person name="Wilson R.K."/>
        </authorList>
    </citation>
    <scope>NUCLEOTIDE SEQUENCE [LARGE SCALE GENOMIC DNA]</scope>
    <source>
        <strain evidence="2">IAEA</strain>
    </source>
</reference>
<accession>A0A1B0AD00</accession>
<keyword evidence="2" id="KW-1185">Reference proteome</keyword>
<sequence>MTNFSQERAYAVEDDSHINGIRWAGKGAEPSKIGGHQQIQSELNKTLYKELYEEEKNGQQINHIFLIKLTVEILTTNSHKNMVPVGQRPTPTIDKIRYPLLRIVLWWMDQRPAKENIEYNGKKAYYKISLQAQVNKKILAAAVRQPQTVIRTAVTTRVFHQSIDFFMIIPIKKESQIDFKASSD</sequence>
<proteinExistence type="predicted"/>
<dbReference type="EnsemblMetazoa" id="GPAI041657-RA">
    <property type="protein sequence ID" value="GPAI041657-PA"/>
    <property type="gene ID" value="GPAI041657"/>
</dbReference>
<dbReference type="Proteomes" id="UP000092445">
    <property type="component" value="Unassembled WGS sequence"/>
</dbReference>
<protein>
    <submittedName>
        <fullName evidence="1">Uncharacterized protein</fullName>
    </submittedName>
</protein>
<dbReference type="AlphaFoldDB" id="A0A1B0AD00"/>
<dbReference type="VEuPathDB" id="VectorBase:GPAI041657"/>